<evidence type="ECO:0000313" key="2">
    <source>
        <dbReference type="Proteomes" id="UP000789920"/>
    </source>
</evidence>
<name>A0ACA9NI80_9GLOM</name>
<gene>
    <name evidence="1" type="ORF">RPERSI_LOCUS8125</name>
</gene>
<organism evidence="1 2">
    <name type="scientific">Racocetra persica</name>
    <dbReference type="NCBI Taxonomy" id="160502"/>
    <lineage>
        <taxon>Eukaryota</taxon>
        <taxon>Fungi</taxon>
        <taxon>Fungi incertae sedis</taxon>
        <taxon>Mucoromycota</taxon>
        <taxon>Glomeromycotina</taxon>
        <taxon>Glomeromycetes</taxon>
        <taxon>Diversisporales</taxon>
        <taxon>Gigasporaceae</taxon>
        <taxon>Racocetra</taxon>
    </lineage>
</organism>
<keyword evidence="2" id="KW-1185">Reference proteome</keyword>
<proteinExistence type="predicted"/>
<dbReference type="Proteomes" id="UP000789920">
    <property type="component" value="Unassembled WGS sequence"/>
</dbReference>
<sequence length="171" mass="20138">VTMQDAEQGQEGNKMKLPSQPSNIIMKCLFDVCREINRVGSPTLHENVIKDLYTQIFLKIVELYIQFVSDTNQFTNVSEKSAIQLLYDIKFLKKIFEYCWSSNMINNDDIQECKQREQMINQILEAIRHKIDPIDFEIFKPFLDKNVERHYTRSSIMLGLLIQLNPKITDM</sequence>
<accession>A0ACA9NI80</accession>
<comment type="caution">
    <text evidence="1">The sequence shown here is derived from an EMBL/GenBank/DDBJ whole genome shotgun (WGS) entry which is preliminary data.</text>
</comment>
<feature type="non-terminal residue" evidence="1">
    <location>
        <position position="1"/>
    </location>
</feature>
<dbReference type="EMBL" id="CAJVQC010014452">
    <property type="protein sequence ID" value="CAG8657312.1"/>
    <property type="molecule type" value="Genomic_DNA"/>
</dbReference>
<evidence type="ECO:0000313" key="1">
    <source>
        <dbReference type="EMBL" id="CAG8657312.1"/>
    </source>
</evidence>
<reference evidence="1" key="1">
    <citation type="submission" date="2021-06" db="EMBL/GenBank/DDBJ databases">
        <authorList>
            <person name="Kallberg Y."/>
            <person name="Tangrot J."/>
            <person name="Rosling A."/>
        </authorList>
    </citation>
    <scope>NUCLEOTIDE SEQUENCE</scope>
    <source>
        <strain evidence="1">MA461A</strain>
    </source>
</reference>
<protein>
    <submittedName>
        <fullName evidence="1">19794_t:CDS:1</fullName>
    </submittedName>
</protein>